<dbReference type="Pfam" id="PF03062">
    <property type="entry name" value="MBOAT"/>
    <property type="match status" value="1"/>
</dbReference>
<keyword evidence="7" id="KW-0808">Transferase</keyword>
<comment type="subcellular location">
    <subcellularLocation>
        <location evidence="1">Cell membrane</location>
        <topology evidence="1">Multi-pass membrane protein</topology>
    </subcellularLocation>
</comment>
<comment type="caution">
    <text evidence="9">The sequence shown here is derived from an EMBL/GenBank/DDBJ whole genome shotgun (WGS) entry which is preliminary data.</text>
</comment>
<dbReference type="InterPro" id="IPR028362">
    <property type="entry name" value="AlgI"/>
</dbReference>
<gene>
    <name evidence="9" type="ORF">LNQ49_08875</name>
</gene>
<feature type="transmembrane region" description="Helical" evidence="8">
    <location>
        <begin position="118"/>
        <end position="144"/>
    </location>
</feature>
<dbReference type="RefSeq" id="WP_229988368.1">
    <property type="nucleotide sequence ID" value="NZ_JAJJMO010000001.1"/>
</dbReference>
<evidence type="ECO:0000256" key="3">
    <source>
        <dbReference type="ARBA" id="ARBA00022475"/>
    </source>
</evidence>
<evidence type="ECO:0000256" key="6">
    <source>
        <dbReference type="ARBA" id="ARBA00023136"/>
    </source>
</evidence>
<proteinExistence type="inferred from homology"/>
<dbReference type="Proteomes" id="UP001430919">
    <property type="component" value="Unassembled WGS sequence"/>
</dbReference>
<organism evidence="9 10">
    <name type="scientific">Flavobacterium pisciphilum</name>
    <dbReference type="NCBI Taxonomy" id="2893755"/>
    <lineage>
        <taxon>Bacteria</taxon>
        <taxon>Pseudomonadati</taxon>
        <taxon>Bacteroidota</taxon>
        <taxon>Flavobacteriia</taxon>
        <taxon>Flavobacteriales</taxon>
        <taxon>Flavobacteriaceae</taxon>
        <taxon>Flavobacterium</taxon>
    </lineage>
</organism>
<sequence length="477" mass="56177">MFFNSLAFAIFLPIVFFLYWFVFNKTKSSQNALLIIASYYFYSCWDWRFLFLLVFSTFLDYYTGIQIEKGKTERSRKFWFWLSILVNLGFLGIFKYYNFFSASFSELLSNVGIQASPILLDVILPVGISFYTFHGLSYVIDIYYKRIKAEYNFIDYSLFVSYFPLLVAGPIERATHLLPQVKVKREFDFEKAKEGIYQIIWGLVKKVVIADTCATYANAIFDNYTSMNSFSLILGAVYFAFQIYGDFSGYSDIALGVSKLFGLDLLRNFNYPYFSRDIAEFWRRWHISLSSWFRDYLYIPLGGSKGGIWMKIRNTFIIFIVSGFWHGANWTYVAWGLINAIYFLPLLLSSSNRNNMGTIELKFNFDSVRVIMSILYTFLLTCVAWVFFRAKTISDAVQYLKRIITNRDFNFQYLDNERYNYELLLMIGLFVLVEWYNRHKIEPLSGKRSMLKLTLAIAAIIAFGTFSDYKEFIYFQF</sequence>
<evidence type="ECO:0000256" key="8">
    <source>
        <dbReference type="SAM" id="Phobius"/>
    </source>
</evidence>
<feature type="transmembrane region" description="Helical" evidence="8">
    <location>
        <begin position="78"/>
        <end position="97"/>
    </location>
</feature>
<evidence type="ECO:0000313" key="9">
    <source>
        <dbReference type="EMBL" id="MCC9071690.1"/>
    </source>
</evidence>
<dbReference type="PANTHER" id="PTHR13285:SF18">
    <property type="entry name" value="PROTEIN-CYSTEINE N-PALMITOYLTRANSFERASE RASP"/>
    <property type="match status" value="1"/>
</dbReference>
<keyword evidence="3 7" id="KW-1003">Cell membrane</keyword>
<evidence type="ECO:0000256" key="2">
    <source>
        <dbReference type="ARBA" id="ARBA00010323"/>
    </source>
</evidence>
<keyword evidence="6 7" id="KW-0472">Membrane</keyword>
<feature type="transmembrane region" description="Helical" evidence="8">
    <location>
        <begin position="370"/>
        <end position="388"/>
    </location>
</feature>
<feature type="transmembrane region" description="Helical" evidence="8">
    <location>
        <begin position="6"/>
        <end position="23"/>
    </location>
</feature>
<name>A0ABS8MSE4_9FLAO</name>
<feature type="transmembrane region" description="Helical" evidence="8">
    <location>
        <begin position="32"/>
        <end position="58"/>
    </location>
</feature>
<evidence type="ECO:0000256" key="1">
    <source>
        <dbReference type="ARBA" id="ARBA00004651"/>
    </source>
</evidence>
<dbReference type="PIRSF" id="PIRSF016636">
    <property type="entry name" value="AlgI_DltB"/>
    <property type="match status" value="1"/>
</dbReference>
<keyword evidence="5 8" id="KW-1133">Transmembrane helix</keyword>
<reference evidence="9" key="1">
    <citation type="submission" date="2021-11" db="EMBL/GenBank/DDBJ databases">
        <title>Description of novel Flavobacterium species.</title>
        <authorList>
            <person name="Saticioglu I.B."/>
            <person name="Ay H."/>
            <person name="Altun S."/>
            <person name="Duman M."/>
        </authorList>
    </citation>
    <scope>NUCLEOTIDE SEQUENCE</scope>
    <source>
        <strain evidence="9">F-65</strain>
    </source>
</reference>
<feature type="transmembrane region" description="Helical" evidence="8">
    <location>
        <begin position="332"/>
        <end position="349"/>
    </location>
</feature>
<comment type="similarity">
    <text evidence="2 7">Belongs to the membrane-bound acyltransferase family.</text>
</comment>
<accession>A0ABS8MSE4</accession>
<dbReference type="InterPro" id="IPR051085">
    <property type="entry name" value="MB_O-acyltransferase"/>
</dbReference>
<dbReference type="PANTHER" id="PTHR13285">
    <property type="entry name" value="ACYLTRANSFERASE"/>
    <property type="match status" value="1"/>
</dbReference>
<dbReference type="InterPro" id="IPR004299">
    <property type="entry name" value="MBOAT_fam"/>
</dbReference>
<evidence type="ECO:0000256" key="4">
    <source>
        <dbReference type="ARBA" id="ARBA00022692"/>
    </source>
</evidence>
<keyword evidence="7" id="KW-0012">Acyltransferase</keyword>
<feature type="transmembrane region" description="Helical" evidence="8">
    <location>
        <begin position="449"/>
        <end position="467"/>
    </location>
</feature>
<dbReference type="EMBL" id="JAJJMO010000001">
    <property type="protein sequence ID" value="MCC9071690.1"/>
    <property type="molecule type" value="Genomic_DNA"/>
</dbReference>
<dbReference type="PIRSF" id="PIRSF500217">
    <property type="entry name" value="AlgI"/>
    <property type="match status" value="1"/>
</dbReference>
<keyword evidence="4 8" id="KW-0812">Transmembrane</keyword>
<evidence type="ECO:0000256" key="5">
    <source>
        <dbReference type="ARBA" id="ARBA00022989"/>
    </source>
</evidence>
<evidence type="ECO:0000313" key="10">
    <source>
        <dbReference type="Proteomes" id="UP001430919"/>
    </source>
</evidence>
<dbReference type="InterPro" id="IPR024194">
    <property type="entry name" value="Ac/AlaTfrase_AlgI/DltB"/>
</dbReference>
<keyword evidence="10" id="KW-1185">Reference proteome</keyword>
<feature type="transmembrane region" description="Helical" evidence="8">
    <location>
        <begin position="419"/>
        <end position="437"/>
    </location>
</feature>
<evidence type="ECO:0000256" key="7">
    <source>
        <dbReference type="PIRNR" id="PIRNR016636"/>
    </source>
</evidence>
<protein>
    <submittedName>
        <fullName evidence="9">MBOAT family protein</fullName>
    </submittedName>
</protein>